<dbReference type="PANTHER" id="PTHR43048:SF3">
    <property type="entry name" value="METHYLMALONYL-COA EPIMERASE, MITOCHONDRIAL"/>
    <property type="match status" value="1"/>
</dbReference>
<evidence type="ECO:0000313" key="4">
    <source>
        <dbReference type="Proteomes" id="UP001205843"/>
    </source>
</evidence>
<evidence type="ECO:0000313" key="3">
    <source>
        <dbReference type="EMBL" id="MCP1676994.1"/>
    </source>
</evidence>
<dbReference type="PROSITE" id="PS51819">
    <property type="entry name" value="VOC"/>
    <property type="match status" value="1"/>
</dbReference>
<dbReference type="InterPro" id="IPR051785">
    <property type="entry name" value="MMCE/EMCE_epimerase"/>
</dbReference>
<dbReference type="Pfam" id="PF13669">
    <property type="entry name" value="Glyoxalase_4"/>
    <property type="match status" value="1"/>
</dbReference>
<protein>
    <submittedName>
        <fullName evidence="3">Methylmalonyl-CoA epimerase</fullName>
    </submittedName>
</protein>
<dbReference type="PANTHER" id="PTHR43048">
    <property type="entry name" value="METHYLMALONYL-COA EPIMERASE"/>
    <property type="match status" value="1"/>
</dbReference>
<name>A0AAE3G8K0_9GAMM</name>
<sequence length="134" mass="15036">MLTEVHHIAFAVRDLEAGITLFRRLTGRDVCWRGPVATRGAEVAVFRLDNMNIEVVSPTDPEGSLARYIEERGEGFFHMAFAVDDVDRARTQLQADGLAFRGEPYVAFRDWRIAYLDPSDTAGIPMHIIARDAS</sequence>
<organism evidence="3 4">
    <name type="scientific">Natronocella acetinitrilica</name>
    <dbReference type="NCBI Taxonomy" id="414046"/>
    <lineage>
        <taxon>Bacteria</taxon>
        <taxon>Pseudomonadati</taxon>
        <taxon>Pseudomonadota</taxon>
        <taxon>Gammaproteobacteria</taxon>
        <taxon>Chromatiales</taxon>
        <taxon>Ectothiorhodospiraceae</taxon>
        <taxon>Natronocella</taxon>
    </lineage>
</organism>
<proteinExistence type="predicted"/>
<dbReference type="InterPro" id="IPR029068">
    <property type="entry name" value="Glyas_Bleomycin-R_OHBP_Dase"/>
</dbReference>
<dbReference type="EMBL" id="JALJXV010000012">
    <property type="protein sequence ID" value="MCP1676994.1"/>
    <property type="molecule type" value="Genomic_DNA"/>
</dbReference>
<keyword evidence="4" id="KW-1185">Reference proteome</keyword>
<dbReference type="RefSeq" id="WP_253484690.1">
    <property type="nucleotide sequence ID" value="NZ_JALJXV010000012.1"/>
</dbReference>
<dbReference type="GO" id="GO:0046872">
    <property type="term" value="F:metal ion binding"/>
    <property type="evidence" value="ECO:0007669"/>
    <property type="project" value="UniProtKB-KW"/>
</dbReference>
<dbReference type="SUPFAM" id="SSF54593">
    <property type="entry name" value="Glyoxalase/Bleomycin resistance protein/Dihydroxybiphenyl dioxygenase"/>
    <property type="match status" value="1"/>
</dbReference>
<keyword evidence="1" id="KW-0479">Metal-binding</keyword>
<gene>
    <name evidence="3" type="ORF">J2T57_004168</name>
</gene>
<accession>A0AAE3G8K0</accession>
<dbReference type="Proteomes" id="UP001205843">
    <property type="component" value="Unassembled WGS sequence"/>
</dbReference>
<dbReference type="GO" id="GO:0004493">
    <property type="term" value="F:methylmalonyl-CoA epimerase activity"/>
    <property type="evidence" value="ECO:0007669"/>
    <property type="project" value="TreeGrafter"/>
</dbReference>
<dbReference type="InterPro" id="IPR037523">
    <property type="entry name" value="VOC_core"/>
</dbReference>
<feature type="domain" description="VOC" evidence="2">
    <location>
        <begin position="4"/>
        <end position="131"/>
    </location>
</feature>
<dbReference type="AlphaFoldDB" id="A0AAE3G8K0"/>
<evidence type="ECO:0000256" key="1">
    <source>
        <dbReference type="ARBA" id="ARBA00022723"/>
    </source>
</evidence>
<dbReference type="Gene3D" id="3.10.180.10">
    <property type="entry name" value="2,3-Dihydroxybiphenyl 1,2-Dioxygenase, domain 1"/>
    <property type="match status" value="1"/>
</dbReference>
<reference evidence="3" key="1">
    <citation type="submission" date="2022-03" db="EMBL/GenBank/DDBJ databases">
        <title>Genomic Encyclopedia of Type Strains, Phase III (KMG-III): the genomes of soil and plant-associated and newly described type strains.</title>
        <authorList>
            <person name="Whitman W."/>
        </authorList>
    </citation>
    <scope>NUCLEOTIDE SEQUENCE</scope>
    <source>
        <strain evidence="3">ANL 6-2</strain>
    </source>
</reference>
<comment type="caution">
    <text evidence="3">The sequence shown here is derived from an EMBL/GenBank/DDBJ whole genome shotgun (WGS) entry which is preliminary data.</text>
</comment>
<evidence type="ECO:0000259" key="2">
    <source>
        <dbReference type="PROSITE" id="PS51819"/>
    </source>
</evidence>
<dbReference type="GO" id="GO:0046491">
    <property type="term" value="P:L-methylmalonyl-CoA metabolic process"/>
    <property type="evidence" value="ECO:0007669"/>
    <property type="project" value="TreeGrafter"/>
</dbReference>